<proteinExistence type="predicted"/>
<feature type="non-terminal residue" evidence="2">
    <location>
        <position position="1"/>
    </location>
</feature>
<protein>
    <recommendedName>
        <fullName evidence="1">Macro domain-containing protein</fullName>
    </recommendedName>
</protein>
<keyword evidence="3" id="KW-1185">Reference proteome</keyword>
<evidence type="ECO:0000313" key="2">
    <source>
        <dbReference type="EMBL" id="GMS97858.1"/>
    </source>
</evidence>
<dbReference type="SUPFAM" id="SSF52949">
    <property type="entry name" value="Macro domain-like"/>
    <property type="match status" value="1"/>
</dbReference>
<reference evidence="2" key="1">
    <citation type="submission" date="2023-10" db="EMBL/GenBank/DDBJ databases">
        <title>Genome assembly of Pristionchus species.</title>
        <authorList>
            <person name="Yoshida K."/>
            <person name="Sommer R.J."/>
        </authorList>
    </citation>
    <scope>NUCLEOTIDE SEQUENCE</scope>
    <source>
        <strain evidence="2">RS0144</strain>
    </source>
</reference>
<comment type="caution">
    <text evidence="2">The sequence shown here is derived from an EMBL/GenBank/DDBJ whole genome shotgun (WGS) entry which is preliminary data.</text>
</comment>
<accession>A0AAV5TTN7</accession>
<dbReference type="PROSITE" id="PS51154">
    <property type="entry name" value="MACRO"/>
    <property type="match status" value="1"/>
</dbReference>
<dbReference type="SMART" id="SM00506">
    <property type="entry name" value="A1pp"/>
    <property type="match status" value="1"/>
</dbReference>
<evidence type="ECO:0000259" key="1">
    <source>
        <dbReference type="PROSITE" id="PS51154"/>
    </source>
</evidence>
<dbReference type="Proteomes" id="UP001432027">
    <property type="component" value="Unassembled WGS sequence"/>
</dbReference>
<dbReference type="GO" id="GO:0006974">
    <property type="term" value="P:DNA damage response"/>
    <property type="evidence" value="ECO:0007669"/>
    <property type="project" value="TreeGrafter"/>
</dbReference>
<dbReference type="Gene3D" id="3.40.220.10">
    <property type="entry name" value="Leucine Aminopeptidase, subunit E, domain 1"/>
    <property type="match status" value="1"/>
</dbReference>
<dbReference type="Pfam" id="PF01661">
    <property type="entry name" value="Macro"/>
    <property type="match status" value="1"/>
</dbReference>
<dbReference type="EMBL" id="BTSX01000004">
    <property type="protein sequence ID" value="GMS97858.1"/>
    <property type="molecule type" value="Genomic_DNA"/>
</dbReference>
<dbReference type="GO" id="GO:0140293">
    <property type="term" value="F:ADP-ribosylglutamate hydrolase activity"/>
    <property type="evidence" value="ECO:0007669"/>
    <property type="project" value="TreeGrafter"/>
</dbReference>
<sequence>SKGTSEKPKQKVKDEIPSIPLRSIQTESKLIMISGGSLVIYRGAKRMNGEEERIFKDSSIRFILPIEKRLGRETSYFIAIADRRVAIFRLREEGTCGAKFEFDYEIIDHGKITEIWMGKVENKKIFRVRLTIPLVFQVDGMRKVEFTIDYDTEEKKLPFSSPLIEKFEQKDGDGELVSADAELPEGVTTLDTLQKLTEAVDPVKYNLAHPFWEKVCFYFGDITKIQVDAIVNAANDRLGGGGGVDGAIHRAAGYNLLQAECRKHPRPVAVGDAVMTDSCKLSDYVKKIIHCVGPICHGGVTEDKRHQLESCYRKALQLSEKNGLRSIVFCCISTGIYGYDSRDAAKTVLRVLWKHFSKEKNAKKWDRVVLSLFTDIDKKHYKRYITELIQDPTYFDEK</sequence>
<dbReference type="PANTHER" id="PTHR11106">
    <property type="entry name" value="GANGLIOSIDE INDUCED DIFFERENTIATION ASSOCIATED PROTEIN 2-RELATED"/>
    <property type="match status" value="1"/>
</dbReference>
<dbReference type="InterPro" id="IPR002589">
    <property type="entry name" value="Macro_dom"/>
</dbReference>
<dbReference type="AlphaFoldDB" id="A0AAV5TTN7"/>
<dbReference type="GO" id="GO:0005654">
    <property type="term" value="C:nucleoplasm"/>
    <property type="evidence" value="ECO:0007669"/>
    <property type="project" value="TreeGrafter"/>
</dbReference>
<dbReference type="InterPro" id="IPR043472">
    <property type="entry name" value="Macro_dom-like"/>
</dbReference>
<dbReference type="GO" id="GO:0140291">
    <property type="term" value="P:peptidyl-glutamate ADP-deribosylation"/>
    <property type="evidence" value="ECO:0007669"/>
    <property type="project" value="TreeGrafter"/>
</dbReference>
<evidence type="ECO:0000313" key="3">
    <source>
        <dbReference type="Proteomes" id="UP001432027"/>
    </source>
</evidence>
<dbReference type="GO" id="GO:0042278">
    <property type="term" value="P:purine nucleoside metabolic process"/>
    <property type="evidence" value="ECO:0007669"/>
    <property type="project" value="TreeGrafter"/>
</dbReference>
<feature type="domain" description="Macro" evidence="1">
    <location>
        <begin position="202"/>
        <end position="389"/>
    </location>
</feature>
<gene>
    <name evidence="2" type="ORF">PENTCL1PPCAC_20033</name>
</gene>
<name>A0AAV5TTN7_9BILA</name>
<organism evidence="2 3">
    <name type="scientific">Pristionchus entomophagus</name>
    <dbReference type="NCBI Taxonomy" id="358040"/>
    <lineage>
        <taxon>Eukaryota</taxon>
        <taxon>Metazoa</taxon>
        <taxon>Ecdysozoa</taxon>
        <taxon>Nematoda</taxon>
        <taxon>Chromadorea</taxon>
        <taxon>Rhabditida</taxon>
        <taxon>Rhabditina</taxon>
        <taxon>Diplogasteromorpha</taxon>
        <taxon>Diplogasteroidea</taxon>
        <taxon>Neodiplogasteridae</taxon>
        <taxon>Pristionchus</taxon>
    </lineage>
</organism>
<dbReference type="PANTHER" id="PTHR11106:SF27">
    <property type="entry name" value="MACRO DOMAIN-CONTAINING PROTEIN"/>
    <property type="match status" value="1"/>
</dbReference>